<evidence type="ECO:0000256" key="3">
    <source>
        <dbReference type="ARBA" id="ARBA00022490"/>
    </source>
</evidence>
<dbReference type="InterPro" id="IPR025734">
    <property type="entry name" value="EspG"/>
</dbReference>
<keyword evidence="4" id="KW-0143">Chaperone</keyword>
<reference evidence="5 6" key="1">
    <citation type="submission" date="2018-07" db="EMBL/GenBank/DDBJ databases">
        <title>Genome sequence of Rhodococcus rhodnii ATCC 35071 from Rhodnius prolixus.</title>
        <authorList>
            <person name="Patel V."/>
            <person name="Vogel K.J."/>
        </authorList>
    </citation>
    <scope>NUCLEOTIDE SEQUENCE [LARGE SCALE GENOMIC DNA]</scope>
    <source>
        <strain evidence="5 6">ATCC 35071</strain>
    </source>
</reference>
<dbReference type="Pfam" id="PF14011">
    <property type="entry name" value="ESX-1_EspG"/>
    <property type="match status" value="1"/>
</dbReference>
<evidence type="ECO:0000313" key="5">
    <source>
        <dbReference type="EMBL" id="TXG89274.1"/>
    </source>
</evidence>
<evidence type="ECO:0000256" key="4">
    <source>
        <dbReference type="ARBA" id="ARBA00023186"/>
    </source>
</evidence>
<evidence type="ECO:0000256" key="1">
    <source>
        <dbReference type="ARBA" id="ARBA00004496"/>
    </source>
</evidence>
<dbReference type="EMBL" id="QRCM01000001">
    <property type="protein sequence ID" value="TXG89274.1"/>
    <property type="molecule type" value="Genomic_DNA"/>
</dbReference>
<evidence type="ECO:0000256" key="2">
    <source>
        <dbReference type="ARBA" id="ARBA00006411"/>
    </source>
</evidence>
<proteinExistence type="inferred from homology"/>
<keyword evidence="3" id="KW-0963">Cytoplasm</keyword>
<gene>
    <name evidence="5" type="ORF">DW322_02210</name>
</gene>
<protein>
    <submittedName>
        <fullName evidence="5">ESX secretion-associated protein EspG</fullName>
    </submittedName>
</protein>
<dbReference type="AlphaFoldDB" id="A0A6P2C941"/>
<comment type="caution">
    <text evidence="5">The sequence shown here is derived from an EMBL/GenBank/DDBJ whole genome shotgun (WGS) entry which is preliminary data.</text>
</comment>
<sequence>MADDGRRKSFAAMTSWAFDPLTYQVAWRAFGVDRPHYPFQYRSTSETTDEYERECLQAATGFRSRLDDDLYWAFATMLDPEARVYICGFSGAGDAEKIRSYIAVRGPRAVVMRQDPGPDHHSGGAVHLAGISFADCGASAVRALPPAAPGRRPRIDAELRDLDRRDEFDADASWLRAPDARATPAQRFERILGLPRTSAGRIEVYSGATISERATGPAREVRWVDLADDGRYLVISNSRTVSLLPGPDESLGNHIHKLVGAAIDDTRSEPVH</sequence>
<dbReference type="Proteomes" id="UP000471120">
    <property type="component" value="Unassembled WGS sequence"/>
</dbReference>
<comment type="similarity">
    <text evidence="2">Belongs to the EspG family.</text>
</comment>
<evidence type="ECO:0000313" key="6">
    <source>
        <dbReference type="Proteomes" id="UP000471120"/>
    </source>
</evidence>
<organism evidence="5 6">
    <name type="scientific">Rhodococcus rhodnii</name>
    <dbReference type="NCBI Taxonomy" id="38312"/>
    <lineage>
        <taxon>Bacteria</taxon>
        <taxon>Bacillati</taxon>
        <taxon>Actinomycetota</taxon>
        <taxon>Actinomycetes</taxon>
        <taxon>Mycobacteriales</taxon>
        <taxon>Nocardiaceae</taxon>
        <taxon>Rhodococcus</taxon>
    </lineage>
</organism>
<comment type="subcellular location">
    <subcellularLocation>
        <location evidence="1">Cytoplasm</location>
    </subcellularLocation>
</comment>
<name>A0A6P2C941_9NOCA</name>
<accession>A0A6P2C941</accession>